<sequence>MHFSAFLTTRSSGPADDRPVIEAMVDHAVEAERLGFDAVFLPDHHFTGYAPPASDPMMFAAYLAAKLPRLHFGFSVQTIPLHHPVRFAERLNLIDQLTDGKVLVGTGSGTTPEEMIGLGINYKDTAQLSVSNLELVERLWAKEISDPPIEFDNGHYRGSVVSRIVPAPYSAGGPQLMSVAARPSSTQRAASKAQPAFILAFTPPTIDDGRPLEHLRRYFQAYREALEAAGHDEARVAHALEWTTHTYQHVHLAETDEQAEEELQLLMEQYQEAIEREHVANLAAERITGVTLPPPPDARKPGYQRTWCLWGSPETVTEHLREIQGIGIGNVLGGFLGGPLTPERVALGRQSMELFATRVMPHFRAAA</sequence>
<dbReference type="PANTHER" id="PTHR30137">
    <property type="entry name" value="LUCIFERASE-LIKE MONOOXYGENASE"/>
    <property type="match status" value="1"/>
</dbReference>
<evidence type="ECO:0000259" key="1">
    <source>
        <dbReference type="Pfam" id="PF00296"/>
    </source>
</evidence>
<dbReference type="InterPro" id="IPR050766">
    <property type="entry name" value="Bact_Lucif_Oxidored"/>
</dbReference>
<reference evidence="2 3" key="1">
    <citation type="submission" date="2016-10" db="EMBL/GenBank/DDBJ databases">
        <authorList>
            <person name="de Groot N.N."/>
        </authorList>
    </citation>
    <scope>NUCLEOTIDE SEQUENCE [LARGE SCALE GENOMIC DNA]</scope>
    <source>
        <strain evidence="2 3">DSM 44468</strain>
    </source>
</reference>
<organism evidence="2 3">
    <name type="scientific">Amycolatopsis sacchari</name>
    <dbReference type="NCBI Taxonomy" id="115433"/>
    <lineage>
        <taxon>Bacteria</taxon>
        <taxon>Bacillati</taxon>
        <taxon>Actinomycetota</taxon>
        <taxon>Actinomycetes</taxon>
        <taxon>Pseudonocardiales</taxon>
        <taxon>Pseudonocardiaceae</taxon>
        <taxon>Amycolatopsis</taxon>
    </lineage>
</organism>
<dbReference type="InterPro" id="IPR036661">
    <property type="entry name" value="Luciferase-like_sf"/>
</dbReference>
<dbReference type="AlphaFoldDB" id="A0A1I3R9Y2"/>
<keyword evidence="2" id="KW-0560">Oxidoreductase</keyword>
<dbReference type="SUPFAM" id="SSF51679">
    <property type="entry name" value="Bacterial luciferase-like"/>
    <property type="match status" value="1"/>
</dbReference>
<accession>A0A1I3R9Y2</accession>
<dbReference type="Pfam" id="PF00296">
    <property type="entry name" value="Bac_luciferase"/>
    <property type="match status" value="1"/>
</dbReference>
<evidence type="ECO:0000313" key="2">
    <source>
        <dbReference type="EMBL" id="SFJ42181.1"/>
    </source>
</evidence>
<protein>
    <submittedName>
        <fullName evidence="2">Flavin-dependent oxidoreductase, luciferase family (Includes alkanesulfonate monooxygenase SsuD and methylene tetrahydromethanopterin reductase)</fullName>
    </submittedName>
</protein>
<dbReference type="GO" id="GO:0005829">
    <property type="term" value="C:cytosol"/>
    <property type="evidence" value="ECO:0007669"/>
    <property type="project" value="TreeGrafter"/>
</dbReference>
<dbReference type="Gene3D" id="3.20.20.30">
    <property type="entry name" value="Luciferase-like domain"/>
    <property type="match status" value="1"/>
</dbReference>
<gene>
    <name evidence="2" type="ORF">SAMN05421835_105175</name>
</gene>
<dbReference type="GO" id="GO:0004497">
    <property type="term" value="F:monooxygenase activity"/>
    <property type="evidence" value="ECO:0007669"/>
    <property type="project" value="UniProtKB-KW"/>
</dbReference>
<dbReference type="STRING" id="115433.SAMN05421835_105175"/>
<dbReference type="PANTHER" id="PTHR30137:SF6">
    <property type="entry name" value="LUCIFERASE-LIKE MONOOXYGENASE"/>
    <property type="match status" value="1"/>
</dbReference>
<dbReference type="EMBL" id="FORP01000005">
    <property type="protein sequence ID" value="SFJ42181.1"/>
    <property type="molecule type" value="Genomic_DNA"/>
</dbReference>
<dbReference type="GO" id="GO:0016705">
    <property type="term" value="F:oxidoreductase activity, acting on paired donors, with incorporation or reduction of molecular oxygen"/>
    <property type="evidence" value="ECO:0007669"/>
    <property type="project" value="InterPro"/>
</dbReference>
<name>A0A1I3R9Y2_9PSEU</name>
<evidence type="ECO:0000313" key="3">
    <source>
        <dbReference type="Proteomes" id="UP000199025"/>
    </source>
</evidence>
<feature type="domain" description="Luciferase-like" evidence="1">
    <location>
        <begin position="1"/>
        <end position="328"/>
    </location>
</feature>
<proteinExistence type="predicted"/>
<dbReference type="RefSeq" id="WP_091505911.1">
    <property type="nucleotide sequence ID" value="NZ_CBDQZW010000055.1"/>
</dbReference>
<dbReference type="Proteomes" id="UP000199025">
    <property type="component" value="Unassembled WGS sequence"/>
</dbReference>
<keyword evidence="2" id="KW-0503">Monooxygenase</keyword>
<dbReference type="OrthoDB" id="2472181at2"/>
<dbReference type="InterPro" id="IPR011251">
    <property type="entry name" value="Luciferase-like_dom"/>
</dbReference>
<keyword evidence="3" id="KW-1185">Reference proteome</keyword>